<keyword evidence="2" id="KW-1185">Reference proteome</keyword>
<dbReference type="Proteomes" id="UP001060215">
    <property type="component" value="Chromosome 12"/>
</dbReference>
<protein>
    <submittedName>
        <fullName evidence="1">Nuclear poly(A) polymerase 3</fullName>
    </submittedName>
</protein>
<dbReference type="EMBL" id="CM045769">
    <property type="protein sequence ID" value="KAI7995733.1"/>
    <property type="molecule type" value="Genomic_DNA"/>
</dbReference>
<name>A0ACC0G567_9ERIC</name>
<gene>
    <name evidence="1" type="ORF">LOK49_LG11G02097</name>
</gene>
<evidence type="ECO:0000313" key="1">
    <source>
        <dbReference type="EMBL" id="KAI7995733.1"/>
    </source>
</evidence>
<evidence type="ECO:0000313" key="2">
    <source>
        <dbReference type="Proteomes" id="UP001060215"/>
    </source>
</evidence>
<comment type="caution">
    <text evidence="1">The sequence shown here is derived from an EMBL/GenBank/DDBJ whole genome shotgun (WGS) entry which is preliminary data.</text>
</comment>
<sequence>MQFKLDGISIDLPYAQLKVMFVPELSVMHNVDILNPFFLRNIENHWRSLSEFMLTNAFFASPNMEVSSMLSMGSYGIQITAAMC</sequence>
<reference evidence="1 2" key="1">
    <citation type="journal article" date="2022" name="Plant J.">
        <title>Chromosome-level genome of Camellia lanceoleosa provides a valuable resource for understanding genome evolution and self-incompatibility.</title>
        <authorList>
            <person name="Gong W."/>
            <person name="Xiao S."/>
            <person name="Wang L."/>
            <person name="Liao Z."/>
            <person name="Chang Y."/>
            <person name="Mo W."/>
            <person name="Hu G."/>
            <person name="Li W."/>
            <person name="Zhao G."/>
            <person name="Zhu H."/>
            <person name="Hu X."/>
            <person name="Ji K."/>
            <person name="Xiang X."/>
            <person name="Song Q."/>
            <person name="Yuan D."/>
            <person name="Jin S."/>
            <person name="Zhang L."/>
        </authorList>
    </citation>
    <scope>NUCLEOTIDE SEQUENCE [LARGE SCALE GENOMIC DNA]</scope>
    <source>
        <strain evidence="1">SQ_2022a</strain>
    </source>
</reference>
<accession>A0ACC0G567</accession>
<proteinExistence type="predicted"/>
<organism evidence="1 2">
    <name type="scientific">Camellia lanceoleosa</name>
    <dbReference type="NCBI Taxonomy" id="1840588"/>
    <lineage>
        <taxon>Eukaryota</taxon>
        <taxon>Viridiplantae</taxon>
        <taxon>Streptophyta</taxon>
        <taxon>Embryophyta</taxon>
        <taxon>Tracheophyta</taxon>
        <taxon>Spermatophyta</taxon>
        <taxon>Magnoliopsida</taxon>
        <taxon>eudicotyledons</taxon>
        <taxon>Gunneridae</taxon>
        <taxon>Pentapetalae</taxon>
        <taxon>asterids</taxon>
        <taxon>Ericales</taxon>
        <taxon>Theaceae</taxon>
        <taxon>Camellia</taxon>
    </lineage>
</organism>